<evidence type="ECO:0000313" key="3">
    <source>
        <dbReference type="Proteomes" id="UP001597024"/>
    </source>
</evidence>
<feature type="transmembrane region" description="Helical" evidence="1">
    <location>
        <begin position="25"/>
        <end position="44"/>
    </location>
</feature>
<comment type="caution">
    <text evidence="2">The sequence shown here is derived from an EMBL/GenBank/DDBJ whole genome shotgun (WGS) entry which is preliminary data.</text>
</comment>
<keyword evidence="1" id="KW-1133">Transmembrane helix</keyword>
<accession>A0ABW3DUA0</accession>
<proteinExistence type="predicted"/>
<reference evidence="3" key="1">
    <citation type="journal article" date="2019" name="Int. J. Syst. Evol. Microbiol.">
        <title>The Global Catalogue of Microorganisms (GCM) 10K type strain sequencing project: providing services to taxonomists for standard genome sequencing and annotation.</title>
        <authorList>
            <consortium name="The Broad Institute Genomics Platform"/>
            <consortium name="The Broad Institute Genome Sequencing Center for Infectious Disease"/>
            <person name="Wu L."/>
            <person name="Ma J."/>
        </authorList>
    </citation>
    <scope>NUCLEOTIDE SEQUENCE [LARGE SCALE GENOMIC DNA]</scope>
    <source>
        <strain evidence="3">CCUG 62974</strain>
    </source>
</reference>
<evidence type="ECO:0000313" key="2">
    <source>
        <dbReference type="EMBL" id="MFD0886268.1"/>
    </source>
</evidence>
<evidence type="ECO:0008006" key="4">
    <source>
        <dbReference type="Google" id="ProtNLM"/>
    </source>
</evidence>
<sequence length="68" mass="6590">VALSLGDPSLAAAAKTAFVDAMSSGMIVGAVGSVAAALIAWTLLRPIAAPVMEGAGSPAEPQGQVEKV</sequence>
<name>A0ABW3DUA0_9ACTN</name>
<keyword evidence="3" id="KW-1185">Reference proteome</keyword>
<dbReference type="EMBL" id="JBHTHX010000560">
    <property type="protein sequence ID" value="MFD0886268.1"/>
    <property type="molecule type" value="Genomic_DNA"/>
</dbReference>
<evidence type="ECO:0000256" key="1">
    <source>
        <dbReference type="SAM" id="Phobius"/>
    </source>
</evidence>
<feature type="non-terminal residue" evidence="2">
    <location>
        <position position="1"/>
    </location>
</feature>
<keyword evidence="1" id="KW-0472">Membrane</keyword>
<keyword evidence="1" id="KW-0812">Transmembrane</keyword>
<gene>
    <name evidence="2" type="ORF">ACFQ08_17110</name>
</gene>
<dbReference type="Proteomes" id="UP001597024">
    <property type="component" value="Unassembled WGS sequence"/>
</dbReference>
<organism evidence="2 3">
    <name type="scientific">Streptosporangium algeriense</name>
    <dbReference type="NCBI Taxonomy" id="1682748"/>
    <lineage>
        <taxon>Bacteria</taxon>
        <taxon>Bacillati</taxon>
        <taxon>Actinomycetota</taxon>
        <taxon>Actinomycetes</taxon>
        <taxon>Streptosporangiales</taxon>
        <taxon>Streptosporangiaceae</taxon>
        <taxon>Streptosporangium</taxon>
    </lineage>
</organism>
<protein>
    <recommendedName>
        <fullName evidence="4">MFS transporter</fullName>
    </recommendedName>
</protein>